<protein>
    <submittedName>
        <fullName evidence="2">Uncharacterized protein</fullName>
    </submittedName>
</protein>
<organism evidence="2 3">
    <name type="scientific">Eiseniibacteriota bacterium</name>
    <dbReference type="NCBI Taxonomy" id="2212470"/>
    <lineage>
        <taxon>Bacteria</taxon>
        <taxon>Candidatus Eiseniibacteriota</taxon>
    </lineage>
</organism>
<accession>A0A538TCI0</accession>
<name>A0A538TCI0_UNCEI</name>
<gene>
    <name evidence="2" type="ORF">E6K78_12885</name>
</gene>
<comment type="caution">
    <text evidence="2">The sequence shown here is derived from an EMBL/GenBank/DDBJ whole genome shotgun (WGS) entry which is preliminary data.</text>
</comment>
<feature type="non-terminal residue" evidence="2">
    <location>
        <position position="169"/>
    </location>
</feature>
<reference evidence="2 3" key="1">
    <citation type="journal article" date="2019" name="Nat. Microbiol.">
        <title>Mediterranean grassland soil C-N compound turnover is dependent on rainfall and depth, and is mediated by genomically divergent microorganisms.</title>
        <authorList>
            <person name="Diamond S."/>
            <person name="Andeer P.F."/>
            <person name="Li Z."/>
            <person name="Crits-Christoph A."/>
            <person name="Burstein D."/>
            <person name="Anantharaman K."/>
            <person name="Lane K.R."/>
            <person name="Thomas B.C."/>
            <person name="Pan C."/>
            <person name="Northen T.R."/>
            <person name="Banfield J.F."/>
        </authorList>
    </citation>
    <scope>NUCLEOTIDE SEQUENCE [LARGE SCALE GENOMIC DNA]</scope>
    <source>
        <strain evidence="2">WS_8</strain>
    </source>
</reference>
<dbReference type="AlphaFoldDB" id="A0A538TCI0"/>
<feature type="region of interest" description="Disordered" evidence="1">
    <location>
        <begin position="112"/>
        <end position="131"/>
    </location>
</feature>
<evidence type="ECO:0000313" key="3">
    <source>
        <dbReference type="Proteomes" id="UP000316609"/>
    </source>
</evidence>
<proteinExistence type="predicted"/>
<dbReference type="EMBL" id="VBOY01000179">
    <property type="protein sequence ID" value="TMQ61365.1"/>
    <property type="molecule type" value="Genomic_DNA"/>
</dbReference>
<sequence>MLTDALEFPDASRGDQPAARRYRADLAARSRTGFGLLSLSGEAEAFLVEDSIPLAVLDRHGHARIEVITLAPRGRRGGLQVVRVAARDAPIAVGNEWDGKMRLGRAAYTQLTPGGALPAPPSNPKSGEDGHLIWLDDRELGASAAIALPTPANVPAGMSLPFVVAIGLA</sequence>
<evidence type="ECO:0000256" key="1">
    <source>
        <dbReference type="SAM" id="MobiDB-lite"/>
    </source>
</evidence>
<evidence type="ECO:0000313" key="2">
    <source>
        <dbReference type="EMBL" id="TMQ61365.1"/>
    </source>
</evidence>
<dbReference type="Proteomes" id="UP000316609">
    <property type="component" value="Unassembled WGS sequence"/>
</dbReference>